<reference evidence="3" key="1">
    <citation type="submission" date="2021-01" db="EMBL/GenBank/DDBJ databases">
        <authorList>
            <person name="Corre E."/>
            <person name="Pelletier E."/>
            <person name="Niang G."/>
            <person name="Scheremetjew M."/>
            <person name="Finn R."/>
            <person name="Kale V."/>
            <person name="Holt S."/>
            <person name="Cochrane G."/>
            <person name="Meng A."/>
            <person name="Brown T."/>
            <person name="Cohen L."/>
        </authorList>
    </citation>
    <scope>NUCLEOTIDE SEQUENCE</scope>
    <source>
        <strain evidence="3">Isolate 1302-5</strain>
    </source>
</reference>
<dbReference type="PANTHER" id="PTHR35791:SF1">
    <property type="entry name" value="UPF0754 MEMBRANE PROTEIN YHEB"/>
    <property type="match status" value="1"/>
</dbReference>
<accession>A0A7S4I8T5</accession>
<keyword evidence="2" id="KW-1133">Transmembrane helix</keyword>
<protein>
    <recommendedName>
        <fullName evidence="4">DUF445 domain-containing protein</fullName>
    </recommendedName>
</protein>
<evidence type="ECO:0000313" key="3">
    <source>
        <dbReference type="EMBL" id="CAE2222138.1"/>
    </source>
</evidence>
<dbReference type="AlphaFoldDB" id="A0A7S4I8T5"/>
<keyword evidence="2" id="KW-0472">Membrane</keyword>
<gene>
    <name evidence="3" type="ORF">OAUR00152_LOCUS8760</name>
</gene>
<feature type="region of interest" description="Disordered" evidence="1">
    <location>
        <begin position="556"/>
        <end position="575"/>
    </location>
</feature>
<evidence type="ECO:0000256" key="2">
    <source>
        <dbReference type="SAM" id="Phobius"/>
    </source>
</evidence>
<feature type="transmembrane region" description="Helical" evidence="2">
    <location>
        <begin position="115"/>
        <end position="140"/>
    </location>
</feature>
<feature type="region of interest" description="Disordered" evidence="1">
    <location>
        <begin position="58"/>
        <end position="90"/>
    </location>
</feature>
<name>A0A7S4I8T5_9STRA</name>
<dbReference type="PANTHER" id="PTHR35791">
    <property type="entry name" value="UPF0754 MEMBRANE PROTEIN YHEB"/>
    <property type="match status" value="1"/>
</dbReference>
<evidence type="ECO:0000256" key="1">
    <source>
        <dbReference type="SAM" id="MobiDB-lite"/>
    </source>
</evidence>
<feature type="transmembrane region" description="Helical" evidence="2">
    <location>
        <begin position="295"/>
        <end position="318"/>
    </location>
</feature>
<dbReference type="EMBL" id="HBKQ01012819">
    <property type="protein sequence ID" value="CAE2222138.1"/>
    <property type="molecule type" value="Transcribed_RNA"/>
</dbReference>
<feature type="transmembrane region" description="Helical" evidence="2">
    <location>
        <begin position="16"/>
        <end position="33"/>
    </location>
</feature>
<feature type="transmembrane region" description="Helical" evidence="2">
    <location>
        <begin position="324"/>
        <end position="344"/>
    </location>
</feature>
<sequence>MNDNHHGRRSCSTRRLLFSPLAFISYVSVFLHAETASAFTPSHLNVCRQLLPYQSPFNRPAQDSLRNNDRRPTWLTTQVNGGEDGSEDKHNLRSRISAPFKKAAIKFRARPGTYLLIPFIAAFVGWFTNWLAVQMIFYPVEYRGINIYRRPEVPLGFLGWQGIVPCKTRKMSESMVHMVTTQLLDVQEVFRRLDPRKVADLLAPEVPKLGQGVLDDIVPAWLAGIPRAVLVGLPSQTQMFLDDMNHKFLRGFTIAMQDNIESLLSVRNCVVDQMMADRSLLGMLFRKCGQKELDFLTNSGLWFGFLLGLIQMVVALFWDNPWSLSIGGLIVGLATNWLALKWIFEPVNPTRFGPFVLQGMFLKRQKEVAAEFSSFFAKKILTSEKLWHSILTDPQTTPAFHELFSKHLIKFAVGVTGALRITPDLEMLQMGARRAIGKLPQHIGVLHSYVDHKLGLEEALRKQMELMSCEQFERVLHPIFEEDELTLILAGGVLGFAAGLIQQGLETGQLKMPHPKEVWNTCWQLPGHIRRFSVIDAFRSTVCKLTTVRSKFIRQSTTSDAGASQDDKKSEQNET</sequence>
<proteinExistence type="predicted"/>
<evidence type="ECO:0008006" key="4">
    <source>
        <dbReference type="Google" id="ProtNLM"/>
    </source>
</evidence>
<keyword evidence="2" id="KW-0812">Transmembrane</keyword>
<organism evidence="3">
    <name type="scientific">Odontella aurita</name>
    <dbReference type="NCBI Taxonomy" id="265563"/>
    <lineage>
        <taxon>Eukaryota</taxon>
        <taxon>Sar</taxon>
        <taxon>Stramenopiles</taxon>
        <taxon>Ochrophyta</taxon>
        <taxon>Bacillariophyta</taxon>
        <taxon>Mediophyceae</taxon>
        <taxon>Biddulphiophycidae</taxon>
        <taxon>Eupodiscales</taxon>
        <taxon>Odontellaceae</taxon>
        <taxon>Odontella</taxon>
    </lineage>
</organism>
<feature type="compositionally biased region" description="Basic and acidic residues" evidence="1">
    <location>
        <begin position="565"/>
        <end position="575"/>
    </location>
</feature>